<dbReference type="AlphaFoldDB" id="A0A163J5Q9"/>
<dbReference type="OrthoDB" id="2282722at2759"/>
<protein>
    <submittedName>
        <fullName evidence="1">Uncharacterized protein</fullName>
    </submittedName>
</protein>
<dbReference type="InParanoid" id="A0A163J5Q9"/>
<proteinExistence type="predicted"/>
<organism evidence="1">
    <name type="scientific">Absidia glauca</name>
    <name type="common">Pin mould</name>
    <dbReference type="NCBI Taxonomy" id="4829"/>
    <lineage>
        <taxon>Eukaryota</taxon>
        <taxon>Fungi</taxon>
        <taxon>Fungi incertae sedis</taxon>
        <taxon>Mucoromycota</taxon>
        <taxon>Mucoromycotina</taxon>
        <taxon>Mucoromycetes</taxon>
        <taxon>Mucorales</taxon>
        <taxon>Cunninghamellaceae</taxon>
        <taxon>Absidia</taxon>
    </lineage>
</organism>
<keyword evidence="2" id="KW-1185">Reference proteome</keyword>
<gene>
    <name evidence="1" type="primary">ABSGL_02836.1 scaffold 4001</name>
</gene>
<dbReference type="Proteomes" id="UP000078561">
    <property type="component" value="Unassembled WGS sequence"/>
</dbReference>
<name>A0A163J5Q9_ABSGL</name>
<evidence type="ECO:0000313" key="2">
    <source>
        <dbReference type="Proteomes" id="UP000078561"/>
    </source>
</evidence>
<dbReference type="EMBL" id="LT551760">
    <property type="protein sequence ID" value="SAL97345.1"/>
    <property type="molecule type" value="Genomic_DNA"/>
</dbReference>
<accession>A0A163J5Q9</accession>
<evidence type="ECO:0000313" key="1">
    <source>
        <dbReference type="EMBL" id="SAL97345.1"/>
    </source>
</evidence>
<sequence length="416" mass="47268">MNPSTPSFYAILHTPPLLHASSPPLVSFLQSTFQPSHSTHHTTTDIYKVKTQELAHYLQQQHCHVNPQSLQLLFKILLQEETKLTLAVDHSFTQVIINYLMNRMEQLDQDPSYAWVLGFLDEECLDALQHEDKLKLLGLCFKLRSTIGYDDLEHYHALYNLQKDLHLPSCAWEDQILVNCQEKQSIRQLDSIFDQVLAMPFATTVTRMTAMWTQMLPDNKKPLPPSIQTRLKLYGATYPVEMKGFHQSLTSKGYCLPQILSPTLTDALGRIALSPLPLEVSHMISDRVQALLVDVEGARISLDAVLLENIRSDVHNQVGDEGVLKECALMLKDAPTRVDETIYVSNRTDPTVVDLAILVLHFVVFCRSTQLSTGSIHSELDRISHHYTLHRSLYPANDDDDEVLPFVKTLISLCYQ</sequence>
<reference evidence="1" key="1">
    <citation type="submission" date="2016-04" db="EMBL/GenBank/DDBJ databases">
        <authorList>
            <person name="Evans L.H."/>
            <person name="Alamgir A."/>
            <person name="Owens N."/>
            <person name="Weber N.D."/>
            <person name="Virtaneva K."/>
            <person name="Barbian K."/>
            <person name="Babar A."/>
            <person name="Rosenke K."/>
        </authorList>
    </citation>
    <scope>NUCLEOTIDE SEQUENCE [LARGE SCALE GENOMIC DNA]</scope>
    <source>
        <strain evidence="1">CBS 101.48</strain>
    </source>
</reference>